<gene>
    <name evidence="1" type="ORF">IV56_GL002217</name>
</gene>
<evidence type="ECO:0000313" key="2">
    <source>
        <dbReference type="Proteomes" id="UP000050969"/>
    </source>
</evidence>
<accession>A0A0R2N1W1</accession>
<dbReference type="AlphaFoldDB" id="A0A0R2N1W1"/>
<dbReference type="OrthoDB" id="117366at2"/>
<dbReference type="EMBL" id="JQCE01000009">
    <property type="protein sequence ID" value="KRO17731.1"/>
    <property type="molecule type" value="Genomic_DNA"/>
</dbReference>
<name>A0A0R2N1W1_9LACO</name>
<reference evidence="1 2" key="1">
    <citation type="journal article" date="2015" name="Genome Announc.">
        <title>Expanding the biotechnology potential of lactobacilli through comparative genomics of 213 strains and associated genera.</title>
        <authorList>
            <person name="Sun Z."/>
            <person name="Harris H.M."/>
            <person name="McCann A."/>
            <person name="Guo C."/>
            <person name="Argimon S."/>
            <person name="Zhang W."/>
            <person name="Yang X."/>
            <person name="Jeffery I.B."/>
            <person name="Cooney J.C."/>
            <person name="Kagawa T.F."/>
            <person name="Liu W."/>
            <person name="Song Y."/>
            <person name="Salvetti E."/>
            <person name="Wrobel A."/>
            <person name="Rasinkangas P."/>
            <person name="Parkhill J."/>
            <person name="Rea M.C."/>
            <person name="O'Sullivan O."/>
            <person name="Ritari J."/>
            <person name="Douillard F.P."/>
            <person name="Paul Ross R."/>
            <person name="Yang R."/>
            <person name="Briner A.E."/>
            <person name="Felis G.E."/>
            <person name="de Vos W.M."/>
            <person name="Barrangou R."/>
            <person name="Klaenhammer T.R."/>
            <person name="Caufield P.W."/>
            <person name="Cui Y."/>
            <person name="Zhang H."/>
            <person name="O'Toole P.W."/>
        </authorList>
    </citation>
    <scope>NUCLEOTIDE SEQUENCE [LARGE SCALE GENOMIC DNA]</scope>
    <source>
        <strain evidence="1 2">DSM 24301</strain>
    </source>
</reference>
<evidence type="ECO:0000313" key="1">
    <source>
        <dbReference type="EMBL" id="KRO17731.1"/>
    </source>
</evidence>
<comment type="caution">
    <text evidence="1">The sequence shown here is derived from an EMBL/GenBank/DDBJ whole genome shotgun (WGS) entry which is preliminary data.</text>
</comment>
<protein>
    <recommendedName>
        <fullName evidence="3">Surface layer protein A domain-containing protein</fullName>
    </recommendedName>
</protein>
<dbReference type="PATRIC" id="fig|1293598.4.peg.2319"/>
<dbReference type="Proteomes" id="UP000050969">
    <property type="component" value="Unassembled WGS sequence"/>
</dbReference>
<keyword evidence="2" id="KW-1185">Reference proteome</keyword>
<sequence length="247" mass="26885">MMKHYFGSSKVKLGLVLGAAVLGIGLSSVTSNTVSAANYGWTQMHKAADGYYSTMVNDSTGSYSKVLLKVVNQNNGQTIYTHQFVEELDYNNLGDHYDKDTIPYGYQFVSVAGNASHVLKDSDAFIYDDQILIRPIFADETVVVYVKPTGQAIPTAPKPSANQTGVITVNYVKGYGIQVYHANGTNYNVKGGKNSSTVKYSGAAGAKKLQHGSAWKVYGTKTIKGMKMYSLGGDQYFQAKYTIFRGI</sequence>
<proteinExistence type="predicted"/>
<evidence type="ECO:0008006" key="3">
    <source>
        <dbReference type="Google" id="ProtNLM"/>
    </source>
</evidence>
<organism evidence="1 2">
    <name type="scientific">Lacticaseibacillus saniviri JCM 17471 = DSM 24301</name>
    <dbReference type="NCBI Taxonomy" id="1293598"/>
    <lineage>
        <taxon>Bacteria</taxon>
        <taxon>Bacillati</taxon>
        <taxon>Bacillota</taxon>
        <taxon>Bacilli</taxon>
        <taxon>Lactobacillales</taxon>
        <taxon>Lactobacillaceae</taxon>
        <taxon>Lacticaseibacillus</taxon>
    </lineage>
</organism>